<dbReference type="Pfam" id="PF03781">
    <property type="entry name" value="FGE-sulfatase"/>
    <property type="match status" value="1"/>
</dbReference>
<dbReference type="PANTHER" id="PTHR23150:SF19">
    <property type="entry name" value="FORMYLGLYCINE-GENERATING ENZYME"/>
    <property type="match status" value="1"/>
</dbReference>
<dbReference type="Pfam" id="PF13676">
    <property type="entry name" value="TIR_2"/>
    <property type="match status" value="1"/>
</dbReference>
<dbReference type="Gene3D" id="3.40.50.10140">
    <property type="entry name" value="Toll/interleukin-1 receptor homology (TIR) domain"/>
    <property type="match status" value="1"/>
</dbReference>
<dbReference type="GO" id="GO:0120147">
    <property type="term" value="F:formylglycine-generating oxidase activity"/>
    <property type="evidence" value="ECO:0007669"/>
    <property type="project" value="TreeGrafter"/>
</dbReference>
<evidence type="ECO:0000313" key="3">
    <source>
        <dbReference type="EMBL" id="GAK57663.1"/>
    </source>
</evidence>
<dbReference type="InterPro" id="IPR005532">
    <property type="entry name" value="SUMF_dom"/>
</dbReference>
<dbReference type="eggNOG" id="COG1262">
    <property type="taxonomic scope" value="Bacteria"/>
</dbReference>
<dbReference type="InterPro" id="IPR042095">
    <property type="entry name" value="SUMF_sf"/>
</dbReference>
<dbReference type="Gene3D" id="3.40.50.300">
    <property type="entry name" value="P-loop containing nucleotide triphosphate hydrolases"/>
    <property type="match status" value="1"/>
</dbReference>
<proteinExistence type="predicted"/>
<dbReference type="InterPro" id="IPR007111">
    <property type="entry name" value="NACHT_NTPase"/>
</dbReference>
<dbReference type="SUPFAM" id="SSF52200">
    <property type="entry name" value="Toll/Interleukin receptor TIR domain"/>
    <property type="match status" value="1"/>
</dbReference>
<feature type="region of interest" description="Disordered" evidence="1">
    <location>
        <begin position="142"/>
        <end position="169"/>
    </location>
</feature>
<gene>
    <name evidence="3" type="ORF">U27_04630</name>
</gene>
<dbReference type="GO" id="GO:0007165">
    <property type="term" value="P:signal transduction"/>
    <property type="evidence" value="ECO:0007669"/>
    <property type="project" value="InterPro"/>
</dbReference>
<dbReference type="SUPFAM" id="SSF52540">
    <property type="entry name" value="P-loop containing nucleoside triphosphate hydrolases"/>
    <property type="match status" value="1"/>
</dbReference>
<dbReference type="SUPFAM" id="SSF56436">
    <property type="entry name" value="C-type lectin-like"/>
    <property type="match status" value="1"/>
</dbReference>
<dbReference type="InterPro" id="IPR027417">
    <property type="entry name" value="P-loop_NTPase"/>
</dbReference>
<reference evidence="3" key="1">
    <citation type="journal article" date="2015" name="PeerJ">
        <title>First genomic representation of candidate bacterial phylum KSB3 points to enhanced environmental sensing as a trigger of wastewater bulking.</title>
        <authorList>
            <person name="Sekiguchi Y."/>
            <person name="Ohashi A."/>
            <person name="Parks D.H."/>
            <person name="Yamauchi T."/>
            <person name="Tyson G.W."/>
            <person name="Hugenholtz P."/>
        </authorList>
    </citation>
    <scope>NUCLEOTIDE SEQUENCE [LARGE SCALE GENOMIC DNA]</scope>
</reference>
<dbReference type="PANTHER" id="PTHR23150">
    <property type="entry name" value="SULFATASE MODIFYING FACTOR 1, 2"/>
    <property type="match status" value="1"/>
</dbReference>
<evidence type="ECO:0000313" key="4">
    <source>
        <dbReference type="Proteomes" id="UP000030661"/>
    </source>
</evidence>
<accession>A0A081BZA8</accession>
<dbReference type="STRING" id="1499967.U27_04630"/>
<dbReference type="PROSITE" id="PS50104">
    <property type="entry name" value="TIR"/>
    <property type="match status" value="1"/>
</dbReference>
<dbReference type="eggNOG" id="COG2944">
    <property type="taxonomic scope" value="Bacteria"/>
</dbReference>
<evidence type="ECO:0000256" key="1">
    <source>
        <dbReference type="SAM" id="MobiDB-lite"/>
    </source>
</evidence>
<dbReference type="InterPro" id="IPR035897">
    <property type="entry name" value="Toll_tir_struct_dom_sf"/>
</dbReference>
<dbReference type="Proteomes" id="UP000030661">
    <property type="component" value="Unassembled WGS sequence"/>
</dbReference>
<sequence>MMTEKTYQVFLSFNSQDREAVEQIALYLADKAGLRPWFDQWELIPGEPWTRNLERGLAASATCAVFVGKSGEGPWQIREVETALRHQVENYDFRVIPVLLPDAPQKPALPMFLSGNMWVDFRKAGLEDDDALWRLECGIRGKSPGRGRPQPAEQIQEDQGEHNQITPGFDPTPLRNAYLRWLLEQSSQLSLAGIDKKAAGKGAEDHLNLSAIYTALLTLEAEHERDQKPGFLEKPGFSSEERSQRRLSAVAQLNRHARLVLLGDPGSGKSTFVNFVVLCLAGELLFPSENGQEPADGKEVYPNLKLLTAPLPDDEGNDAEEPQPWEHGALLPVRVILRDFAARGLPPAGQEAKARHLWQFIVKELQANMLGDYAPFLRQHLQSTGGLMLLDGLDEVPEADQRRPQIKQVVEDFGRCFPRCRMLVTSRTYAYQEQHWRLSHFEDVTLASFSQGQIRRFVERWYAYIGRLRGLSAENAQGRAELLKRAILNSDRLYSLAERPLLLTLMASLHAWRGGSLPEKREELYNDTVDLLLDWWESAKMATTADGSRKLVQPSLTELLNVGKDCVRTALNTLAFRAHKDQQQLQGTADLAETDLVAELMEVSQNPDLKPGRLIEHLRDRAGLLAPRGVKVYTFPHRTFQEYLAACYLTEVQDEDEQYPENAALLARQEPNRWREVALLAGAKAARGSAPTLWALADALCYQDVSDTSDLADAWGALLAGQLVAENAGLHKISPRNQAKIKRICEWLVAIVTERVPFDSAQGTGTVLPAVERALAGNILAQLGDPRPGVGCRFRSLSGVEGSGVEGSGVEGSGVEGSGVEGSMRLPNIEWCEASAGAFIMGSDDYSDERPPHRVTLSRSYALSRYPVTNAQYQTFVTDGGYTEKWQTCWSKDGWKWKEEHAKTGPGKYGGEFDLPNHPVIVVCWHEAAAFCQWLTRRLQKIGELTADQEIRLPTEAEWEKAARGADGRTYPWGNEAITPEHANYDDTGLGVTSAVGCFPRGASPCDCEDMSGNVWEWCLDSCDLDKNYNLVTDTYTDGIIDPLCTTGSDRVLRGGSWSSDARGCRSAFRYGGAPGDRSGIVGFRLLRTPS</sequence>
<keyword evidence="4" id="KW-1185">Reference proteome</keyword>
<dbReference type="InterPro" id="IPR016187">
    <property type="entry name" value="CTDL_fold"/>
</dbReference>
<organism evidence="3">
    <name type="scientific">Vecturithrix granuli</name>
    <dbReference type="NCBI Taxonomy" id="1499967"/>
    <lineage>
        <taxon>Bacteria</taxon>
        <taxon>Candidatus Moduliflexota</taxon>
        <taxon>Candidatus Vecturitrichia</taxon>
        <taxon>Candidatus Vecturitrichales</taxon>
        <taxon>Candidatus Vecturitrichaceae</taxon>
        <taxon>Candidatus Vecturithrix</taxon>
    </lineage>
</organism>
<dbReference type="InterPro" id="IPR051043">
    <property type="entry name" value="Sulfatase_Mod_Factor_Kinase"/>
</dbReference>
<dbReference type="AlphaFoldDB" id="A0A081BZA8"/>
<feature type="domain" description="TIR" evidence="2">
    <location>
        <begin position="5"/>
        <end position="125"/>
    </location>
</feature>
<dbReference type="EMBL" id="DF820466">
    <property type="protein sequence ID" value="GAK57663.1"/>
    <property type="molecule type" value="Genomic_DNA"/>
</dbReference>
<evidence type="ECO:0000259" key="2">
    <source>
        <dbReference type="PROSITE" id="PS50104"/>
    </source>
</evidence>
<dbReference type="Pfam" id="PF05729">
    <property type="entry name" value="NACHT"/>
    <property type="match status" value="1"/>
</dbReference>
<protein>
    <recommendedName>
        <fullName evidence="2">TIR domain-containing protein</fullName>
    </recommendedName>
</protein>
<dbReference type="Gene3D" id="3.90.1580.10">
    <property type="entry name" value="paralog of FGE (formylglycine-generating enzyme)"/>
    <property type="match status" value="1"/>
</dbReference>
<dbReference type="HOGENOM" id="CLU_004327_1_0_0"/>
<dbReference type="eggNOG" id="COG5635">
    <property type="taxonomic scope" value="Bacteria"/>
</dbReference>
<name>A0A081BZA8_VECG1</name>
<dbReference type="InterPro" id="IPR000157">
    <property type="entry name" value="TIR_dom"/>
</dbReference>